<keyword evidence="4 6" id="KW-1133">Transmembrane helix</keyword>
<proteinExistence type="predicted"/>
<protein>
    <submittedName>
        <fullName evidence="9">ABC transporter permease</fullName>
    </submittedName>
</protein>
<feature type="domain" description="MacB-like periplasmic core" evidence="8">
    <location>
        <begin position="436"/>
        <end position="630"/>
    </location>
</feature>
<feature type="transmembrane region" description="Helical" evidence="6">
    <location>
        <begin position="725"/>
        <end position="748"/>
    </location>
</feature>
<dbReference type="Pfam" id="PF02687">
    <property type="entry name" value="FtsX"/>
    <property type="match status" value="2"/>
</dbReference>
<feature type="transmembrane region" description="Helical" evidence="6">
    <location>
        <begin position="425"/>
        <end position="449"/>
    </location>
</feature>
<dbReference type="PANTHER" id="PTHR30572">
    <property type="entry name" value="MEMBRANE COMPONENT OF TRANSPORTER-RELATED"/>
    <property type="match status" value="1"/>
</dbReference>
<dbReference type="EMBL" id="JACRVF010000001">
    <property type="protein sequence ID" value="MBC5992678.1"/>
    <property type="molecule type" value="Genomic_DNA"/>
</dbReference>
<feature type="transmembrane region" description="Helical" evidence="6">
    <location>
        <begin position="673"/>
        <end position="695"/>
    </location>
</feature>
<feature type="domain" description="ABC3 transporter permease C-terminal" evidence="7">
    <location>
        <begin position="292"/>
        <end position="406"/>
    </location>
</feature>
<evidence type="ECO:0000256" key="4">
    <source>
        <dbReference type="ARBA" id="ARBA00022989"/>
    </source>
</evidence>
<evidence type="ECO:0000313" key="9">
    <source>
        <dbReference type="EMBL" id="MBC5992678.1"/>
    </source>
</evidence>
<feature type="transmembrane region" description="Helical" evidence="6">
    <location>
        <begin position="381"/>
        <end position="405"/>
    </location>
</feature>
<dbReference type="Pfam" id="PF12704">
    <property type="entry name" value="MacB_PCD"/>
    <property type="match status" value="2"/>
</dbReference>
<comment type="caution">
    <text evidence="9">The sequence shown here is derived from an EMBL/GenBank/DDBJ whole genome shotgun (WGS) entry which is preliminary data.</text>
</comment>
<feature type="transmembrane region" description="Helical" evidence="6">
    <location>
        <begin position="20"/>
        <end position="41"/>
    </location>
</feature>
<dbReference type="InterPro" id="IPR050250">
    <property type="entry name" value="Macrolide_Exporter_MacB"/>
</dbReference>
<evidence type="ECO:0000256" key="6">
    <source>
        <dbReference type="SAM" id="Phobius"/>
    </source>
</evidence>
<dbReference type="AlphaFoldDB" id="A0A923SIE9"/>
<feature type="domain" description="MacB-like periplasmic core" evidence="8">
    <location>
        <begin position="20"/>
        <end position="236"/>
    </location>
</feature>
<evidence type="ECO:0000256" key="2">
    <source>
        <dbReference type="ARBA" id="ARBA00022475"/>
    </source>
</evidence>
<dbReference type="InterPro" id="IPR025857">
    <property type="entry name" value="MacB_PCD"/>
</dbReference>
<feature type="transmembrane region" description="Helical" evidence="6">
    <location>
        <begin position="341"/>
        <end position="360"/>
    </location>
</feature>
<keyword evidence="3 6" id="KW-0812">Transmembrane</keyword>
<dbReference type="PANTHER" id="PTHR30572:SF18">
    <property type="entry name" value="ABC-TYPE MACROLIDE FAMILY EXPORT SYSTEM PERMEASE COMPONENT 2"/>
    <property type="match status" value="1"/>
</dbReference>
<accession>A0A923SIE9</accession>
<name>A0A923SIE9_9BACT</name>
<dbReference type="InterPro" id="IPR003838">
    <property type="entry name" value="ABC3_permease_C"/>
</dbReference>
<gene>
    <name evidence="9" type="ORF">H8S84_07515</name>
</gene>
<feature type="transmembrane region" description="Helical" evidence="6">
    <location>
        <begin position="287"/>
        <end position="305"/>
    </location>
</feature>
<feature type="domain" description="ABC3 transporter permease C-terminal" evidence="7">
    <location>
        <begin position="677"/>
        <end position="789"/>
    </location>
</feature>
<evidence type="ECO:0000259" key="8">
    <source>
        <dbReference type="Pfam" id="PF12704"/>
    </source>
</evidence>
<evidence type="ECO:0000256" key="5">
    <source>
        <dbReference type="ARBA" id="ARBA00023136"/>
    </source>
</evidence>
<evidence type="ECO:0000256" key="1">
    <source>
        <dbReference type="ARBA" id="ARBA00004651"/>
    </source>
</evidence>
<evidence type="ECO:0000313" key="10">
    <source>
        <dbReference type="Proteomes" id="UP000603640"/>
    </source>
</evidence>
<feature type="transmembrane region" description="Helical" evidence="6">
    <location>
        <begin position="760"/>
        <end position="782"/>
    </location>
</feature>
<dbReference type="GO" id="GO:0005886">
    <property type="term" value="C:plasma membrane"/>
    <property type="evidence" value="ECO:0007669"/>
    <property type="project" value="UniProtKB-SubCell"/>
</dbReference>
<organism evidence="9 10">
    <name type="scientific">Pontibacter cellulosilyticus</name>
    <dbReference type="NCBI Taxonomy" id="1720253"/>
    <lineage>
        <taxon>Bacteria</taxon>
        <taxon>Pseudomonadati</taxon>
        <taxon>Bacteroidota</taxon>
        <taxon>Cytophagia</taxon>
        <taxon>Cytophagales</taxon>
        <taxon>Hymenobacteraceae</taxon>
        <taxon>Pontibacter</taxon>
    </lineage>
</organism>
<keyword evidence="10" id="KW-1185">Reference proteome</keyword>
<dbReference type="GO" id="GO:0022857">
    <property type="term" value="F:transmembrane transporter activity"/>
    <property type="evidence" value="ECO:0007669"/>
    <property type="project" value="TreeGrafter"/>
</dbReference>
<keyword evidence="5 6" id="KW-0472">Membrane</keyword>
<dbReference type="Proteomes" id="UP000603640">
    <property type="component" value="Unassembled WGS sequence"/>
</dbReference>
<dbReference type="RefSeq" id="WP_187066605.1">
    <property type="nucleotide sequence ID" value="NZ_JACRVF010000001.1"/>
</dbReference>
<reference evidence="9" key="1">
    <citation type="submission" date="2020-08" db="EMBL/GenBank/DDBJ databases">
        <title>Pontibacter sp. SD6 16S ribosomal RNA gene Genome sequencing and assembly.</title>
        <authorList>
            <person name="Kang M."/>
        </authorList>
    </citation>
    <scope>NUCLEOTIDE SEQUENCE</scope>
    <source>
        <strain evidence="9">SD6</strain>
    </source>
</reference>
<keyword evidence="2" id="KW-1003">Cell membrane</keyword>
<evidence type="ECO:0000256" key="3">
    <source>
        <dbReference type="ARBA" id="ARBA00022692"/>
    </source>
</evidence>
<comment type="subcellular location">
    <subcellularLocation>
        <location evidence="1">Cell membrane</location>
        <topology evidence="1">Multi-pass membrane protein</topology>
    </subcellularLocation>
</comment>
<sequence>MLHNYLLTFWRILLRNKVYTGLNIAGLAIGISSCILILLYIQDELSYDKHFDKADRIYKVTSSISMQGDKQTISTIPFPFASTLEQMYPDLEATVRLQGMPKQTVWFEDRMLNVEGLFFSDETFFDVFSHDFLLGNPTTVLQAPNTIVLTKDMAEKLFGSPQAAMGKVIRTSKRPLEVTGVIENPKQSHLKFTGLVSMTSFDKEAIAQKEKAWYNYTSHTYVLLKDPKQQSEFYNAVSGFGGSVMGPMYKKDNLNIEVNFYPHPITEIHLGESLSNEITPAGNRTNLYIFGFVAAFVLLIASINYTNLATARASKRAQEVGLRKTIGADRSQLVWQFLGESLLMTLIATVLALALVEFLLPSFNLLTDKNIDHSTLMSSHLLLALFALVVLITVLAGGYPAFFLSGFKPMTVLKSSRMPNSGGAMLRKSLVVTQFAISIALIICTIVVIKQMHYLKNSDLGFNKEQVMVIAIQPGDTAVVNHLASIKGELLQNPKITEVAATTYVPGDDIGTSLYHFPNGGAYEERSFNSIWVGFGFMDLLGAELVDGRFFSEDHPNDLNTVIINEATAKHLNWKNPVGQNIRAGDTDLKVIGMVKDFNYQSLHNAVQPLLIFPASGWAKYVTVRLSPEDVRSTISFVEEKWGAFDQKHPMEYYFLDEHFDKQYRAEEKMLTVFGYFTLLTVIIACMGLFGLAAFTAEERKKEIGIRKVLGSSVSDIVLLLSRDFAVLVLIAILIACPVAWYGMHIWLQDFAYKTELSWIMFAAASFIALAVALLTVSYQALKAASLDPVKTLRTQ</sequence>
<evidence type="ECO:0000259" key="7">
    <source>
        <dbReference type="Pfam" id="PF02687"/>
    </source>
</evidence>